<dbReference type="PANTHER" id="PTHR46558:SF12">
    <property type="entry name" value="DNA-BINDING PROTEIN"/>
    <property type="match status" value="1"/>
</dbReference>
<dbReference type="Gene3D" id="1.10.260.40">
    <property type="entry name" value="lambda repressor-like DNA-binding domains"/>
    <property type="match status" value="1"/>
</dbReference>
<dbReference type="Pfam" id="PF01381">
    <property type="entry name" value="HTH_3"/>
    <property type="match status" value="1"/>
</dbReference>
<dbReference type="EMBL" id="CP060714">
    <property type="protein sequence ID" value="QNN56502.1"/>
    <property type="molecule type" value="Genomic_DNA"/>
</dbReference>
<name>A0A7G9RLM7_9BURK</name>
<keyword evidence="4" id="KW-1185">Reference proteome</keyword>
<evidence type="ECO:0000259" key="2">
    <source>
        <dbReference type="PROSITE" id="PS50943"/>
    </source>
</evidence>
<dbReference type="KEGG" id="drg:H9K76_18470"/>
<reference evidence="3 4" key="1">
    <citation type="submission" date="2020-08" db="EMBL/GenBank/DDBJ databases">
        <title>Genome sequence of Diaphorobacter ruginosibacter DSM 27467T.</title>
        <authorList>
            <person name="Hyun D.-W."/>
            <person name="Bae J.-W."/>
        </authorList>
    </citation>
    <scope>NUCLEOTIDE SEQUENCE [LARGE SCALE GENOMIC DNA]</scope>
    <source>
        <strain evidence="3 4">DSM 27467</strain>
    </source>
</reference>
<proteinExistence type="predicted"/>
<dbReference type="SUPFAM" id="SSF47413">
    <property type="entry name" value="lambda repressor-like DNA-binding domains"/>
    <property type="match status" value="1"/>
</dbReference>
<dbReference type="PROSITE" id="PS50943">
    <property type="entry name" value="HTH_CROC1"/>
    <property type="match status" value="1"/>
</dbReference>
<evidence type="ECO:0000256" key="1">
    <source>
        <dbReference type="ARBA" id="ARBA00023125"/>
    </source>
</evidence>
<dbReference type="InterPro" id="IPR001387">
    <property type="entry name" value="Cro/C1-type_HTH"/>
</dbReference>
<gene>
    <name evidence="3" type="ORF">H9K76_18470</name>
</gene>
<dbReference type="CDD" id="cd00093">
    <property type="entry name" value="HTH_XRE"/>
    <property type="match status" value="1"/>
</dbReference>
<dbReference type="AlphaFoldDB" id="A0A7G9RLM7"/>
<organism evidence="3 4">
    <name type="scientific">Diaphorobacter ruginosibacter</name>
    <dbReference type="NCBI Taxonomy" id="1715720"/>
    <lineage>
        <taxon>Bacteria</taxon>
        <taxon>Pseudomonadati</taxon>
        <taxon>Pseudomonadota</taxon>
        <taxon>Betaproteobacteria</taxon>
        <taxon>Burkholderiales</taxon>
        <taxon>Comamonadaceae</taxon>
        <taxon>Diaphorobacter</taxon>
    </lineage>
</organism>
<accession>A0A7G9RLM7</accession>
<dbReference type="Proteomes" id="UP000515811">
    <property type="component" value="Chromosome"/>
</dbReference>
<evidence type="ECO:0000313" key="4">
    <source>
        <dbReference type="Proteomes" id="UP000515811"/>
    </source>
</evidence>
<dbReference type="InterPro" id="IPR010982">
    <property type="entry name" value="Lambda_DNA-bd_dom_sf"/>
</dbReference>
<sequence length="94" mass="10355">MREEQKRGLGERLQMERKKLRLSQGDVAAFVGVTRQAVSLWEKGVNCPSAIQLAELAALFCCCAHVLLFGEKHQASLLRMLMPDKVAISSAAVD</sequence>
<protein>
    <submittedName>
        <fullName evidence="3">Helix-turn-helix domain-containing protein</fullName>
    </submittedName>
</protein>
<dbReference type="SMART" id="SM00530">
    <property type="entry name" value="HTH_XRE"/>
    <property type="match status" value="1"/>
</dbReference>
<dbReference type="RefSeq" id="WP_187596768.1">
    <property type="nucleotide sequence ID" value="NZ_CP060714.1"/>
</dbReference>
<keyword evidence="1" id="KW-0238">DNA-binding</keyword>
<feature type="domain" description="HTH cro/C1-type" evidence="2">
    <location>
        <begin position="13"/>
        <end position="68"/>
    </location>
</feature>
<evidence type="ECO:0000313" key="3">
    <source>
        <dbReference type="EMBL" id="QNN56502.1"/>
    </source>
</evidence>
<dbReference type="GO" id="GO:0003677">
    <property type="term" value="F:DNA binding"/>
    <property type="evidence" value="ECO:0007669"/>
    <property type="project" value="UniProtKB-KW"/>
</dbReference>
<dbReference type="PANTHER" id="PTHR46558">
    <property type="entry name" value="TRACRIPTIONAL REGULATORY PROTEIN-RELATED-RELATED"/>
    <property type="match status" value="1"/>
</dbReference>